<accession>A0ABU8WQL9</accession>
<proteinExistence type="inferred from homology"/>
<evidence type="ECO:0000256" key="2">
    <source>
        <dbReference type="SAM" id="SignalP"/>
    </source>
</evidence>
<name>A0ABU8WQL9_9BURK</name>
<dbReference type="Pfam" id="PF03401">
    <property type="entry name" value="TctC"/>
    <property type="match status" value="1"/>
</dbReference>
<dbReference type="RefSeq" id="WP_340344905.1">
    <property type="nucleotide sequence ID" value="NZ_JBBKZT010000012.1"/>
</dbReference>
<comment type="caution">
    <text evidence="3">The sequence shown here is derived from an EMBL/GenBank/DDBJ whole genome shotgun (WGS) entry which is preliminary data.</text>
</comment>
<feature type="chain" id="PRO_5045610800" evidence="2">
    <location>
        <begin position="25"/>
        <end position="325"/>
    </location>
</feature>
<protein>
    <submittedName>
        <fullName evidence="3">Tripartite tricarboxylate transporter substrate-binding protein</fullName>
    </submittedName>
</protein>
<dbReference type="EMBL" id="JBBKZT010000012">
    <property type="protein sequence ID" value="MEJ8849781.1"/>
    <property type="molecule type" value="Genomic_DNA"/>
</dbReference>
<dbReference type="SUPFAM" id="SSF53850">
    <property type="entry name" value="Periplasmic binding protein-like II"/>
    <property type="match status" value="1"/>
</dbReference>
<dbReference type="InterPro" id="IPR042100">
    <property type="entry name" value="Bug_dom1"/>
</dbReference>
<dbReference type="InterPro" id="IPR005064">
    <property type="entry name" value="BUG"/>
</dbReference>
<reference evidence="3 4" key="1">
    <citation type="submission" date="2024-03" db="EMBL/GenBank/DDBJ databases">
        <title>Novel species of the genus Variovorax.</title>
        <authorList>
            <person name="Liu Q."/>
            <person name="Xin Y.-H."/>
        </authorList>
    </citation>
    <scope>NUCLEOTIDE SEQUENCE [LARGE SCALE GENOMIC DNA]</scope>
    <source>
        <strain evidence="3 4">KACC 18900</strain>
    </source>
</reference>
<dbReference type="Gene3D" id="3.40.190.150">
    <property type="entry name" value="Bordetella uptake gene, domain 1"/>
    <property type="match status" value="1"/>
</dbReference>
<dbReference type="PANTHER" id="PTHR42928">
    <property type="entry name" value="TRICARBOXYLATE-BINDING PROTEIN"/>
    <property type="match status" value="1"/>
</dbReference>
<evidence type="ECO:0000313" key="4">
    <source>
        <dbReference type="Proteomes" id="UP001385892"/>
    </source>
</evidence>
<gene>
    <name evidence="3" type="ORF">WKW82_24255</name>
</gene>
<dbReference type="Gene3D" id="3.40.190.10">
    <property type="entry name" value="Periplasmic binding protein-like II"/>
    <property type="match status" value="1"/>
</dbReference>
<sequence length="325" mass="33862">MKPRTIAIVAGAAVSAVLSTPLLAADFPVRPITMVVPYPAGGPSDNIARALATSMGKTLKQPVVIDNTSGAGGTVGTAKVARSPNDGYWILLQNIGAATTPSLYRSLSYKPDDLTPIGLVATAPSVIIARKDLPASNLTELMAYIKKDPAKVNMGHSGIGSASHLCGLLFQSAIKQRVTSIAYKGAAPAMNDIMGGQFDFMCEQTSVALPFIQSGSVKAMAVTSKKRLSQLPNVPSTVEGGLPAVDIGVWHGVYAPKGTPKEVIDKLSGAIAVALRDAEVHKRYADLGVETAPPEDGQPAPLAKLQEAELARWTPIIKAAAEYAD</sequence>
<dbReference type="PIRSF" id="PIRSF017082">
    <property type="entry name" value="YflP"/>
    <property type="match status" value="1"/>
</dbReference>
<evidence type="ECO:0000256" key="1">
    <source>
        <dbReference type="ARBA" id="ARBA00006987"/>
    </source>
</evidence>
<dbReference type="Proteomes" id="UP001385892">
    <property type="component" value="Unassembled WGS sequence"/>
</dbReference>
<dbReference type="PANTHER" id="PTHR42928:SF5">
    <property type="entry name" value="BLR1237 PROTEIN"/>
    <property type="match status" value="1"/>
</dbReference>
<evidence type="ECO:0000313" key="3">
    <source>
        <dbReference type="EMBL" id="MEJ8849781.1"/>
    </source>
</evidence>
<keyword evidence="2" id="KW-0732">Signal</keyword>
<organism evidence="3 4">
    <name type="scientific">Variovorax rhizosphaerae</name>
    <dbReference type="NCBI Taxonomy" id="1836200"/>
    <lineage>
        <taxon>Bacteria</taxon>
        <taxon>Pseudomonadati</taxon>
        <taxon>Pseudomonadota</taxon>
        <taxon>Betaproteobacteria</taxon>
        <taxon>Burkholderiales</taxon>
        <taxon>Comamonadaceae</taxon>
        <taxon>Variovorax</taxon>
    </lineage>
</organism>
<keyword evidence="4" id="KW-1185">Reference proteome</keyword>
<comment type="similarity">
    <text evidence="1">Belongs to the UPF0065 (bug) family.</text>
</comment>
<feature type="signal peptide" evidence="2">
    <location>
        <begin position="1"/>
        <end position="24"/>
    </location>
</feature>